<comment type="similarity">
    <text evidence="2 6">Belongs to the ABC-3 integral membrane protein family.</text>
</comment>
<dbReference type="Gene3D" id="1.10.3470.10">
    <property type="entry name" value="ABC transporter involved in vitamin B12 uptake, BtuC"/>
    <property type="match status" value="1"/>
</dbReference>
<keyword evidence="9" id="KW-1185">Reference proteome</keyword>
<dbReference type="Pfam" id="PF00950">
    <property type="entry name" value="ABC-3"/>
    <property type="match status" value="1"/>
</dbReference>
<keyword evidence="5 7" id="KW-0472">Membrane</keyword>
<evidence type="ECO:0000313" key="8">
    <source>
        <dbReference type="EMBL" id="MBC8528192.1"/>
    </source>
</evidence>
<feature type="transmembrane region" description="Helical" evidence="7">
    <location>
        <begin position="96"/>
        <end position="117"/>
    </location>
</feature>
<dbReference type="AlphaFoldDB" id="A0A926CYS5"/>
<keyword evidence="3 6" id="KW-0812">Transmembrane</keyword>
<protein>
    <submittedName>
        <fullName evidence="8">Metal ABC transporter permease</fullName>
    </submittedName>
</protein>
<feature type="transmembrane region" description="Helical" evidence="7">
    <location>
        <begin position="248"/>
        <end position="268"/>
    </location>
</feature>
<evidence type="ECO:0000256" key="1">
    <source>
        <dbReference type="ARBA" id="ARBA00004141"/>
    </source>
</evidence>
<feature type="transmembrane region" description="Helical" evidence="7">
    <location>
        <begin position="59"/>
        <end position="84"/>
    </location>
</feature>
<dbReference type="InterPro" id="IPR001626">
    <property type="entry name" value="ABC_TroCD"/>
</dbReference>
<gene>
    <name evidence="8" type="ORF">H8699_01900</name>
</gene>
<evidence type="ECO:0000313" key="9">
    <source>
        <dbReference type="Proteomes" id="UP000654279"/>
    </source>
</evidence>
<dbReference type="PANTHER" id="PTHR30477">
    <property type="entry name" value="ABC-TRANSPORTER METAL-BINDING PROTEIN"/>
    <property type="match status" value="1"/>
</dbReference>
<keyword evidence="6" id="KW-0813">Transport</keyword>
<accession>A0A926CYS5</accession>
<dbReference type="GO" id="GO:0010043">
    <property type="term" value="P:response to zinc ion"/>
    <property type="evidence" value="ECO:0007669"/>
    <property type="project" value="TreeGrafter"/>
</dbReference>
<feature type="transmembrane region" description="Helical" evidence="7">
    <location>
        <begin position="182"/>
        <end position="212"/>
    </location>
</feature>
<dbReference type="GO" id="GO:0055085">
    <property type="term" value="P:transmembrane transport"/>
    <property type="evidence" value="ECO:0007669"/>
    <property type="project" value="InterPro"/>
</dbReference>
<keyword evidence="4 7" id="KW-1133">Transmembrane helix</keyword>
<name>A0A926CYS5_9FIRM</name>
<evidence type="ECO:0000256" key="2">
    <source>
        <dbReference type="ARBA" id="ARBA00008034"/>
    </source>
</evidence>
<dbReference type="PANTHER" id="PTHR30477:SF18">
    <property type="entry name" value="METAL TRANSPORT SYSTEM MEMBRANE PROTEIN CT_417-RELATED"/>
    <property type="match status" value="1"/>
</dbReference>
<reference evidence="8" key="1">
    <citation type="submission" date="2020-08" db="EMBL/GenBank/DDBJ databases">
        <title>Genome public.</title>
        <authorList>
            <person name="Liu C."/>
            <person name="Sun Q."/>
        </authorList>
    </citation>
    <scope>NUCLEOTIDE SEQUENCE</scope>
    <source>
        <strain evidence="8">NSJ-44</strain>
    </source>
</reference>
<comment type="subcellular location">
    <subcellularLocation>
        <location evidence="6">Cell membrane</location>
        <topology evidence="6">Multi-pass membrane protein</topology>
    </subcellularLocation>
    <subcellularLocation>
        <location evidence="1">Membrane</location>
        <topology evidence="1">Multi-pass membrane protein</topology>
    </subcellularLocation>
</comment>
<dbReference type="GO" id="GO:0043190">
    <property type="term" value="C:ATP-binding cassette (ABC) transporter complex"/>
    <property type="evidence" value="ECO:0007669"/>
    <property type="project" value="InterPro"/>
</dbReference>
<organism evidence="8 9">
    <name type="scientific">Luoshenia tenuis</name>
    <dbReference type="NCBI Taxonomy" id="2763654"/>
    <lineage>
        <taxon>Bacteria</taxon>
        <taxon>Bacillati</taxon>
        <taxon>Bacillota</taxon>
        <taxon>Clostridia</taxon>
        <taxon>Christensenellales</taxon>
        <taxon>Christensenellaceae</taxon>
        <taxon>Luoshenia</taxon>
    </lineage>
</organism>
<evidence type="ECO:0000256" key="5">
    <source>
        <dbReference type="ARBA" id="ARBA00023136"/>
    </source>
</evidence>
<feature type="transmembrane region" description="Helical" evidence="7">
    <location>
        <begin position="224"/>
        <end position="242"/>
    </location>
</feature>
<evidence type="ECO:0000256" key="7">
    <source>
        <dbReference type="SAM" id="Phobius"/>
    </source>
</evidence>
<evidence type="ECO:0000256" key="6">
    <source>
        <dbReference type="RuleBase" id="RU003943"/>
    </source>
</evidence>
<evidence type="ECO:0000256" key="4">
    <source>
        <dbReference type="ARBA" id="ARBA00022989"/>
    </source>
</evidence>
<comment type="caution">
    <text evidence="8">The sequence shown here is derived from an EMBL/GenBank/DDBJ whole genome shotgun (WGS) entry which is preliminary data.</text>
</comment>
<dbReference type="InterPro" id="IPR037294">
    <property type="entry name" value="ABC_BtuC-like"/>
</dbReference>
<feature type="transmembrane region" description="Helical" evidence="7">
    <location>
        <begin position="20"/>
        <end position="38"/>
    </location>
</feature>
<dbReference type="EMBL" id="JACRSO010000001">
    <property type="protein sequence ID" value="MBC8528192.1"/>
    <property type="molecule type" value="Genomic_DNA"/>
</dbReference>
<feature type="transmembrane region" description="Helical" evidence="7">
    <location>
        <begin position="138"/>
        <end position="162"/>
    </location>
</feature>
<dbReference type="Proteomes" id="UP000654279">
    <property type="component" value="Unassembled WGS sequence"/>
</dbReference>
<sequence length="275" mass="28817">MEWIAQLFPALRYDFMQNALLAVVMIAPVMGLLGTMAVNSRMAFFSDALGHSALTGIALGVALGIDQPVICMLAFGLFLALVITRIKNANTQSADTIIAVCSAGAMALGLAILSRGGGFAKYSQILVGDILSVSPSDLLSLLVVLVAVVGLWFYLSNALMLISVNRPLAASRGIPAAVYEYVFVGVVAVAVMLAIQWIGILLINALLILPAAAARNIARNMRQYHLLSVGIALVCCVGGLFLAFEMDIAAGAAIVMLCALAFAATYLVRGRLGGR</sequence>
<proteinExistence type="inferred from homology"/>
<dbReference type="SUPFAM" id="SSF81345">
    <property type="entry name" value="ABC transporter involved in vitamin B12 uptake, BtuC"/>
    <property type="match status" value="1"/>
</dbReference>
<evidence type="ECO:0000256" key="3">
    <source>
        <dbReference type="ARBA" id="ARBA00022692"/>
    </source>
</evidence>
<dbReference type="RefSeq" id="WP_249284231.1">
    <property type="nucleotide sequence ID" value="NZ_JACRSO010000001.1"/>
</dbReference>